<keyword evidence="8" id="KW-0472">Membrane</keyword>
<keyword evidence="5 6" id="KW-1015">Disulfide bond</keyword>
<evidence type="ECO:0000259" key="9">
    <source>
        <dbReference type="PROSITE" id="PS50026"/>
    </source>
</evidence>
<feature type="domain" description="Sushi" evidence="11">
    <location>
        <begin position="825"/>
        <end position="892"/>
    </location>
</feature>
<keyword evidence="2" id="KW-0964">Secreted</keyword>
<dbReference type="InterPro" id="IPR000742">
    <property type="entry name" value="EGF"/>
</dbReference>
<protein>
    <submittedName>
        <fullName evidence="12">CUB and sushi domain-containing protein 1</fullName>
    </submittedName>
</protein>
<dbReference type="PROSITE" id="PS00022">
    <property type="entry name" value="EGF_1"/>
    <property type="match status" value="2"/>
</dbReference>
<keyword evidence="8" id="KW-1133">Transmembrane helix</keyword>
<dbReference type="Pfam" id="PF00089">
    <property type="entry name" value="Trypsin"/>
    <property type="match status" value="1"/>
</dbReference>
<feature type="domain" description="Sushi" evidence="11">
    <location>
        <begin position="381"/>
        <end position="447"/>
    </location>
</feature>
<feature type="disulfide bond" evidence="7">
    <location>
        <begin position="945"/>
        <end position="972"/>
    </location>
</feature>
<evidence type="ECO:0000256" key="1">
    <source>
        <dbReference type="ARBA" id="ARBA00004613"/>
    </source>
</evidence>
<dbReference type="PANTHER" id="PTHR45656">
    <property type="entry name" value="PROTEIN CBR-CLEC-78"/>
    <property type="match status" value="1"/>
</dbReference>
<feature type="domain" description="Sushi" evidence="11">
    <location>
        <begin position="922"/>
        <end position="974"/>
    </location>
</feature>
<feature type="transmembrane region" description="Helical" evidence="8">
    <location>
        <begin position="214"/>
        <end position="235"/>
    </location>
</feature>
<dbReference type="GO" id="GO:0006508">
    <property type="term" value="P:proteolysis"/>
    <property type="evidence" value="ECO:0007669"/>
    <property type="project" value="InterPro"/>
</dbReference>
<dbReference type="InterPro" id="IPR000436">
    <property type="entry name" value="Sushi_SCR_CCP_dom"/>
</dbReference>
<dbReference type="SMART" id="SM00032">
    <property type="entry name" value="CCP"/>
    <property type="match status" value="10"/>
</dbReference>
<proteinExistence type="predicted"/>
<feature type="domain" description="Peptidase S1" evidence="10">
    <location>
        <begin position="982"/>
        <end position="1104"/>
    </location>
</feature>
<comment type="subcellular location">
    <subcellularLocation>
        <location evidence="1">Secreted</location>
    </subcellularLocation>
</comment>
<evidence type="ECO:0000256" key="5">
    <source>
        <dbReference type="ARBA" id="ARBA00023157"/>
    </source>
</evidence>
<dbReference type="Pfam" id="PF00084">
    <property type="entry name" value="Sushi"/>
    <property type="match status" value="8"/>
</dbReference>
<feature type="transmembrane region" description="Helical" evidence="8">
    <location>
        <begin position="6"/>
        <end position="28"/>
    </location>
</feature>
<dbReference type="GO" id="GO:0005576">
    <property type="term" value="C:extracellular region"/>
    <property type="evidence" value="ECO:0007669"/>
    <property type="project" value="UniProtKB-SubCell"/>
</dbReference>
<evidence type="ECO:0000256" key="4">
    <source>
        <dbReference type="ARBA" id="ARBA00022737"/>
    </source>
</evidence>
<keyword evidence="6" id="KW-0245">EGF-like domain</keyword>
<feature type="domain" description="EGF-like" evidence="9">
    <location>
        <begin position="346"/>
        <end position="376"/>
    </location>
</feature>
<evidence type="ECO:0000256" key="7">
    <source>
        <dbReference type="PROSITE-ProRule" id="PRU00302"/>
    </source>
</evidence>
<evidence type="ECO:0000256" key="2">
    <source>
        <dbReference type="ARBA" id="ARBA00022525"/>
    </source>
</evidence>
<feature type="disulfide bond" evidence="7">
    <location>
        <begin position="636"/>
        <end position="663"/>
    </location>
</feature>
<comment type="caution">
    <text evidence="6">Lacks conserved residue(s) required for the propagation of feature annotation.</text>
</comment>
<dbReference type="CDD" id="cd00033">
    <property type="entry name" value="CCP"/>
    <property type="match status" value="8"/>
</dbReference>
<dbReference type="PROSITE" id="PS50240">
    <property type="entry name" value="TRYPSIN_DOM"/>
    <property type="match status" value="1"/>
</dbReference>
<evidence type="ECO:0000256" key="6">
    <source>
        <dbReference type="PROSITE-ProRule" id="PRU00076"/>
    </source>
</evidence>
<dbReference type="Proteomes" id="UP000807504">
    <property type="component" value="Unassembled WGS sequence"/>
</dbReference>
<dbReference type="Gene3D" id="2.10.25.10">
    <property type="entry name" value="Laminin"/>
    <property type="match status" value="2"/>
</dbReference>
<dbReference type="PROSITE" id="PS50923">
    <property type="entry name" value="SUSHI"/>
    <property type="match status" value="8"/>
</dbReference>
<sequence length="1104" mass="121929">MSIAAFYSGILMTTIIVVAFSTSCPRTITCPCGSSNRNYTHCLDDVVDKKYTCETWAHCQTCRPNTTHCITCPPKHSGPNCTEVAIIRRKREISYGSCPHLRSPTLGSSTCFQKVYRRDLILPGYHFQGEKDTTSIKLECYGNTWKPRRNFPPCKSGGYCALVMKGAGFYNCTTTVDGTHCDITCGSRKAGRYHCYPGRAWNPRLPSCAVPKKVRMIFLLIVKLFLYLFFCILLNEIHCHSNTDKIDILTSCHCQNGGTCLAGGSCACPSGTTGSFCEIESESTGRDCNLRITGAGAYNCTISTVGTACDITCDNVSQGRYHCRSGTDWRPQLPYCTSPKESRKARQTYCSCENGGNCDRRGRCICSSGFTGPRCENSPTGICSDPGSIQFGYRRLRNGIPSNSSRSYSIGQTFQYYCNKNYEMQGNNVLICLSSGKWSSDKPSCQPTKKDSATYCSDPGEIPFGFYRNSDGSSSQSQPYIVGQYVNYYCHPGYDLVGRSLVTCRRSGDWSNKPVCRKAPQPLMAPGPAGICPDPGSILTGYRRLRNGTPSKSTRTYSIGQSFQYFCNQGFKLQGNNVITCTTSGQWSSKLPRCLKTTTEAPIPCTYPEQASNSRPTTPIRVDQIFPPRTELTYACYDGYKTSDPLIIYCLNSGLWSSPPPTCNRIETPISVSGTYCVLPKADMTGMTVIPSLDMSDRGQMFPPGTELKFDCEEGYELQGENWIIHCKLDGEWTFEPPTCRRLAVYCPYPGVDKNGIIEDDSAAVIVGQAQVYVPGAELRYRCIDGYVVEGVSSLVCTLEGEWSDDPPTCVERATAAPVSVVARKVCPYPIVDRNGAIEYLYTDGPIERGQVFEVGTAVKFTCSSGYEMTGYNLSFCLRNGRWSSVSPICTSISPTSGILCKDPGSIQNGGVIVYYNNPNVRRMPTPERYNAMEYPVGTRLSYDCSNGYRLEGEKILDCKSTGRWSGEKPICVEDCGRSTLRAGGKVTYGTNTTAGEFPWIVFLFMNETRQTCGGVLLDRRTVLSAAHCFVNAEFCTIYFGKYNKSDEKDDKHVLTTRSSEIIVHPEFNPATFNNDIAIVKFSPDVPFSPRIQPICMPSPPQLL</sequence>
<dbReference type="Gene3D" id="2.10.70.10">
    <property type="entry name" value="Complement Module, domain 1"/>
    <property type="match status" value="8"/>
</dbReference>
<feature type="domain" description="Sushi" evidence="11">
    <location>
        <begin position="454"/>
        <end position="518"/>
    </location>
</feature>
<dbReference type="InterPro" id="IPR035976">
    <property type="entry name" value="Sushi/SCR/CCP_sf"/>
</dbReference>
<evidence type="ECO:0000313" key="12">
    <source>
        <dbReference type="EMBL" id="KAF8774133.1"/>
    </source>
</evidence>
<evidence type="ECO:0000313" key="13">
    <source>
        <dbReference type="Proteomes" id="UP000807504"/>
    </source>
</evidence>
<feature type="domain" description="Sushi" evidence="11">
    <location>
        <begin position="675"/>
        <end position="742"/>
    </location>
</feature>
<name>A0A8T0EJE9_ARGBR</name>
<accession>A0A8T0EJE9</accession>
<organism evidence="12 13">
    <name type="scientific">Argiope bruennichi</name>
    <name type="common">Wasp spider</name>
    <name type="synonym">Aranea bruennichi</name>
    <dbReference type="NCBI Taxonomy" id="94029"/>
    <lineage>
        <taxon>Eukaryota</taxon>
        <taxon>Metazoa</taxon>
        <taxon>Ecdysozoa</taxon>
        <taxon>Arthropoda</taxon>
        <taxon>Chelicerata</taxon>
        <taxon>Arachnida</taxon>
        <taxon>Araneae</taxon>
        <taxon>Araneomorphae</taxon>
        <taxon>Entelegynae</taxon>
        <taxon>Araneoidea</taxon>
        <taxon>Araneidae</taxon>
        <taxon>Argiope</taxon>
    </lineage>
</organism>
<feature type="domain" description="EGF-like" evidence="9">
    <location>
        <begin position="248"/>
        <end position="278"/>
    </location>
</feature>
<dbReference type="PROSITE" id="PS01186">
    <property type="entry name" value="EGF_2"/>
    <property type="match status" value="1"/>
</dbReference>
<dbReference type="InterPro" id="IPR001254">
    <property type="entry name" value="Trypsin_dom"/>
</dbReference>
<evidence type="ECO:0000259" key="10">
    <source>
        <dbReference type="PROSITE" id="PS50240"/>
    </source>
</evidence>
<dbReference type="PROSITE" id="PS00134">
    <property type="entry name" value="TRYPSIN_HIS"/>
    <property type="match status" value="1"/>
</dbReference>
<feature type="disulfide bond" evidence="7">
    <location>
        <begin position="567"/>
        <end position="594"/>
    </location>
</feature>
<reference evidence="12" key="1">
    <citation type="journal article" date="2020" name="bioRxiv">
        <title>Chromosome-level reference genome of the European wasp spider Argiope bruennichi: a resource for studies on range expansion and evolutionary adaptation.</title>
        <authorList>
            <person name="Sheffer M.M."/>
            <person name="Hoppe A."/>
            <person name="Krehenwinkel H."/>
            <person name="Uhl G."/>
            <person name="Kuss A.W."/>
            <person name="Jensen L."/>
            <person name="Jensen C."/>
            <person name="Gillespie R.G."/>
            <person name="Hoff K.J."/>
            <person name="Prost S."/>
        </authorList>
    </citation>
    <scope>NUCLEOTIDE SEQUENCE</scope>
</reference>
<dbReference type="SUPFAM" id="SSF57535">
    <property type="entry name" value="Complement control module/SCR domain"/>
    <property type="match status" value="8"/>
</dbReference>
<dbReference type="PROSITE" id="PS50026">
    <property type="entry name" value="EGF_3"/>
    <property type="match status" value="2"/>
</dbReference>
<keyword evidence="8" id="KW-0812">Transmembrane</keyword>
<evidence type="ECO:0000259" key="11">
    <source>
        <dbReference type="PROSITE" id="PS50923"/>
    </source>
</evidence>
<dbReference type="PANTHER" id="PTHR45656:SF4">
    <property type="entry name" value="PROTEIN CBR-CLEC-78"/>
    <property type="match status" value="1"/>
</dbReference>
<dbReference type="Gene3D" id="2.40.10.10">
    <property type="entry name" value="Trypsin-like serine proteases"/>
    <property type="match status" value="1"/>
</dbReference>
<dbReference type="InterPro" id="IPR009003">
    <property type="entry name" value="Peptidase_S1_PA"/>
</dbReference>
<dbReference type="SUPFAM" id="SSF50494">
    <property type="entry name" value="Trypsin-like serine proteases"/>
    <property type="match status" value="1"/>
</dbReference>
<feature type="disulfide bond" evidence="6">
    <location>
        <begin position="366"/>
        <end position="375"/>
    </location>
</feature>
<feature type="domain" description="Sushi" evidence="11">
    <location>
        <begin position="745"/>
        <end position="812"/>
    </location>
</feature>
<dbReference type="InterPro" id="IPR043504">
    <property type="entry name" value="Peptidase_S1_PA_chymotrypsin"/>
</dbReference>
<dbReference type="InterPro" id="IPR018114">
    <property type="entry name" value="TRYPSIN_HIS"/>
</dbReference>
<dbReference type="GO" id="GO:0004252">
    <property type="term" value="F:serine-type endopeptidase activity"/>
    <property type="evidence" value="ECO:0007669"/>
    <property type="project" value="InterPro"/>
</dbReference>
<keyword evidence="7" id="KW-0768">Sushi</keyword>
<keyword evidence="3" id="KW-0732">Signal</keyword>
<keyword evidence="13" id="KW-1185">Reference proteome</keyword>
<dbReference type="AlphaFoldDB" id="A0A8T0EJE9"/>
<feature type="domain" description="Sushi" evidence="11">
    <location>
        <begin position="530"/>
        <end position="596"/>
    </location>
</feature>
<feature type="disulfide bond" evidence="7">
    <location>
        <begin position="418"/>
        <end position="445"/>
    </location>
</feature>
<feature type="domain" description="Sushi" evidence="11">
    <location>
        <begin position="603"/>
        <end position="665"/>
    </location>
</feature>
<dbReference type="SMART" id="SM00181">
    <property type="entry name" value="EGF"/>
    <property type="match status" value="3"/>
</dbReference>
<comment type="caution">
    <text evidence="12">The sequence shown here is derived from an EMBL/GenBank/DDBJ whole genome shotgun (WGS) entry which is preliminary data.</text>
</comment>
<evidence type="ECO:0000256" key="8">
    <source>
        <dbReference type="SAM" id="Phobius"/>
    </source>
</evidence>
<gene>
    <name evidence="12" type="ORF">HNY73_016717</name>
</gene>
<evidence type="ECO:0000256" key="3">
    <source>
        <dbReference type="ARBA" id="ARBA00022729"/>
    </source>
</evidence>
<feature type="disulfide bond" evidence="7">
    <location>
        <begin position="783"/>
        <end position="810"/>
    </location>
</feature>
<dbReference type="InterPro" id="IPR051277">
    <property type="entry name" value="SEZ6_CSMD_C4BPB_Regulators"/>
</dbReference>
<keyword evidence="4" id="KW-0677">Repeat</keyword>
<dbReference type="FunFam" id="2.40.10.10:FF:000068">
    <property type="entry name" value="transmembrane protease serine 2"/>
    <property type="match status" value="1"/>
</dbReference>
<reference evidence="12" key="2">
    <citation type="submission" date="2020-06" db="EMBL/GenBank/DDBJ databases">
        <authorList>
            <person name="Sheffer M."/>
        </authorList>
    </citation>
    <scope>NUCLEOTIDE SEQUENCE</scope>
</reference>
<dbReference type="SMART" id="SM00020">
    <property type="entry name" value="Tryp_SPc"/>
    <property type="match status" value="1"/>
</dbReference>
<feature type="disulfide bond" evidence="6">
    <location>
        <begin position="268"/>
        <end position="277"/>
    </location>
</feature>
<feature type="disulfide bond" evidence="7">
    <location>
        <begin position="863"/>
        <end position="890"/>
    </location>
</feature>
<dbReference type="EMBL" id="JABXBU010002227">
    <property type="protein sequence ID" value="KAF8774133.1"/>
    <property type="molecule type" value="Genomic_DNA"/>
</dbReference>